<dbReference type="AlphaFoldDB" id="A0AAV1GH51"/>
<evidence type="ECO:0000313" key="2">
    <source>
        <dbReference type="Proteomes" id="UP001178508"/>
    </source>
</evidence>
<dbReference type="EMBL" id="OY660877">
    <property type="protein sequence ID" value="CAJ1072491.1"/>
    <property type="molecule type" value="Genomic_DNA"/>
</dbReference>
<dbReference type="Proteomes" id="UP001178508">
    <property type="component" value="Chromosome 14"/>
</dbReference>
<gene>
    <name evidence="1" type="ORF">XNOV1_A007029</name>
</gene>
<name>A0AAV1GH51_XYRNO</name>
<organism evidence="1 2">
    <name type="scientific">Xyrichtys novacula</name>
    <name type="common">Pearly razorfish</name>
    <name type="synonym">Hemipteronotus novacula</name>
    <dbReference type="NCBI Taxonomy" id="13765"/>
    <lineage>
        <taxon>Eukaryota</taxon>
        <taxon>Metazoa</taxon>
        <taxon>Chordata</taxon>
        <taxon>Craniata</taxon>
        <taxon>Vertebrata</taxon>
        <taxon>Euteleostomi</taxon>
        <taxon>Actinopterygii</taxon>
        <taxon>Neopterygii</taxon>
        <taxon>Teleostei</taxon>
        <taxon>Neoteleostei</taxon>
        <taxon>Acanthomorphata</taxon>
        <taxon>Eupercaria</taxon>
        <taxon>Labriformes</taxon>
        <taxon>Labridae</taxon>
        <taxon>Xyrichtys</taxon>
    </lineage>
</organism>
<evidence type="ECO:0000313" key="1">
    <source>
        <dbReference type="EMBL" id="CAJ1072491.1"/>
    </source>
</evidence>
<keyword evidence="2" id="KW-1185">Reference proteome</keyword>
<protein>
    <submittedName>
        <fullName evidence="1">Uncharacterized protein</fullName>
    </submittedName>
</protein>
<proteinExistence type="predicted"/>
<sequence>MSTSDLDVHKTSELDVEMKSEKVAKKFCTFRRRDLDVLISTANLDRNCTLCQHPIRMSTRRQDWTSK</sequence>
<accession>A0AAV1GH51</accession>
<reference evidence="1" key="1">
    <citation type="submission" date="2023-08" db="EMBL/GenBank/DDBJ databases">
        <authorList>
            <person name="Alioto T."/>
            <person name="Alioto T."/>
            <person name="Gomez Garrido J."/>
        </authorList>
    </citation>
    <scope>NUCLEOTIDE SEQUENCE</scope>
</reference>